<gene>
    <name evidence="7" type="ORF">AWN73_15590</name>
</gene>
<dbReference type="PANTHER" id="PTHR34220">
    <property type="entry name" value="SENSOR HISTIDINE KINASE YPDA"/>
    <property type="match status" value="1"/>
</dbReference>
<evidence type="ECO:0000259" key="6">
    <source>
        <dbReference type="PROSITE" id="PS50885"/>
    </source>
</evidence>
<keyword evidence="5" id="KW-0472">Membrane</keyword>
<evidence type="ECO:0000313" key="7">
    <source>
        <dbReference type="EMBL" id="PPV13890.1"/>
    </source>
</evidence>
<dbReference type="EMBL" id="LRDH01000116">
    <property type="protein sequence ID" value="PPV13890.1"/>
    <property type="molecule type" value="Genomic_DNA"/>
</dbReference>
<evidence type="ECO:0000256" key="3">
    <source>
        <dbReference type="ARBA" id="ARBA00022679"/>
    </source>
</evidence>
<accession>A0A2S7F9K5</accession>
<evidence type="ECO:0000256" key="5">
    <source>
        <dbReference type="SAM" id="Phobius"/>
    </source>
</evidence>
<dbReference type="PANTHER" id="PTHR34220:SF7">
    <property type="entry name" value="SENSOR HISTIDINE KINASE YPDA"/>
    <property type="match status" value="1"/>
</dbReference>
<keyword evidence="3" id="KW-0808">Transferase</keyword>
<dbReference type="Gene3D" id="3.30.565.10">
    <property type="entry name" value="Histidine kinase-like ATPase, C-terminal domain"/>
    <property type="match status" value="1"/>
</dbReference>
<dbReference type="Pfam" id="PF02518">
    <property type="entry name" value="HATPase_c"/>
    <property type="match status" value="1"/>
</dbReference>
<dbReference type="PROSITE" id="PS50885">
    <property type="entry name" value="HAMP"/>
    <property type="match status" value="1"/>
</dbReference>
<dbReference type="SMART" id="SM00304">
    <property type="entry name" value="HAMP"/>
    <property type="match status" value="1"/>
</dbReference>
<feature type="domain" description="HAMP" evidence="6">
    <location>
        <begin position="325"/>
        <end position="377"/>
    </location>
</feature>
<proteinExistence type="predicted"/>
<dbReference type="Gene3D" id="6.10.340.10">
    <property type="match status" value="1"/>
</dbReference>
<feature type="transmembrane region" description="Helical" evidence="5">
    <location>
        <begin position="303"/>
        <end position="324"/>
    </location>
</feature>
<dbReference type="SUPFAM" id="SSF55874">
    <property type="entry name" value="ATPase domain of HSP90 chaperone/DNA topoisomerase II/histidine kinase"/>
    <property type="match status" value="1"/>
</dbReference>
<dbReference type="CDD" id="cd06225">
    <property type="entry name" value="HAMP"/>
    <property type="match status" value="1"/>
</dbReference>
<keyword evidence="2" id="KW-0597">Phosphoprotein</keyword>
<dbReference type="RefSeq" id="WP_043662417.1">
    <property type="nucleotide sequence ID" value="NZ_CABHIF010000009.1"/>
</dbReference>
<dbReference type="Proteomes" id="UP000238081">
    <property type="component" value="Unassembled WGS sequence"/>
</dbReference>
<name>A0A2S7F9K5_CLOBU</name>
<feature type="transmembrane region" description="Helical" evidence="5">
    <location>
        <begin position="12"/>
        <end position="38"/>
    </location>
</feature>
<evidence type="ECO:0000256" key="4">
    <source>
        <dbReference type="ARBA" id="ARBA00022777"/>
    </source>
</evidence>
<dbReference type="SUPFAM" id="SSF158472">
    <property type="entry name" value="HAMP domain-like"/>
    <property type="match status" value="1"/>
</dbReference>
<evidence type="ECO:0000313" key="8">
    <source>
        <dbReference type="Proteomes" id="UP000238081"/>
    </source>
</evidence>
<reference evidence="7 8" key="1">
    <citation type="submission" date="2016-01" db="EMBL/GenBank/DDBJ databases">
        <title>Characterization of the Clostridium difficile lineages that are prevalent in Hong Kong and China.</title>
        <authorList>
            <person name="Kwok J.S.-L."/>
            <person name="Lam W.-Y."/>
            <person name="Ip M."/>
            <person name="Chan T.-F."/>
            <person name="Hawkey P.M."/>
            <person name="Tsui S.K.-W."/>
        </authorList>
    </citation>
    <scope>NUCLEOTIDE SEQUENCE [LARGE SCALE GENOMIC DNA]</scope>
    <source>
        <strain evidence="7 8">300064</strain>
    </source>
</reference>
<dbReference type="Pfam" id="PF00672">
    <property type="entry name" value="HAMP"/>
    <property type="match status" value="1"/>
</dbReference>
<keyword evidence="5" id="KW-1133">Transmembrane helix</keyword>
<dbReference type="AlphaFoldDB" id="A0A2S7F9K5"/>
<dbReference type="InterPro" id="IPR003660">
    <property type="entry name" value="HAMP_dom"/>
</dbReference>
<dbReference type="Pfam" id="PF06580">
    <property type="entry name" value="His_kinase"/>
    <property type="match status" value="1"/>
</dbReference>
<dbReference type="GO" id="GO:0016020">
    <property type="term" value="C:membrane"/>
    <property type="evidence" value="ECO:0007669"/>
    <property type="project" value="UniProtKB-SubCell"/>
</dbReference>
<dbReference type="GO" id="GO:0000155">
    <property type="term" value="F:phosphorelay sensor kinase activity"/>
    <property type="evidence" value="ECO:0007669"/>
    <property type="project" value="InterPro"/>
</dbReference>
<evidence type="ECO:0000256" key="1">
    <source>
        <dbReference type="ARBA" id="ARBA00004370"/>
    </source>
</evidence>
<dbReference type="InterPro" id="IPR050640">
    <property type="entry name" value="Bact_2-comp_sensor_kinase"/>
</dbReference>
<keyword evidence="5" id="KW-0812">Transmembrane</keyword>
<comment type="caution">
    <text evidence="7">The sequence shown here is derived from an EMBL/GenBank/DDBJ whole genome shotgun (WGS) entry which is preliminary data.</text>
</comment>
<sequence>MKENIKKLLDSTTLFVRVASIMLITIILISISISAITIRISKNTIASTFSKSNYKVLSQIAENFNDLNSKIITAMNIVADSSDFQNLLSKNDLTPQEYFKTLYNVDIVLGNYLSSQDSNGITLSVVGVNGESYVQNNDSMLLTPKELLTNSITEKALENENQIFYQYYHDGFTKSSENCGGWVAIKVLHDKYTKKIYGFVYAFVSQEYLKKYYLPFVGNGNDISIISNDGTIVSSNLSYQIGTVNLDLYNISQNIINNNLTYLDTKLNSSDVAVLSKYLPTYNFNIIGTIDKNVVLDEIYDTWQITLVSLLIALIFIVIIFFIIRKTTRPILILARTMPKIINGDFNNHILLRGSVEVRELCSAFNYMLDGLNSYVDQKMKIQKEKRKAEISALQMQINPHFIYNTLSSIKWLVWQENKSKASEVIDAFISLLRNTISNKNEMITVSDEIENLKNYVLINHVRYGDKINVNFFVMPECEGYIIPKLILQPFIENAFFHAFTDRDSGSIHVFVNKNNENLICEIIDNGIGMTSEDLKNIYTGNHKKNNNFTSIGINNVNDRIKLIYGDNHGVNITSEPERGTIVKLSLPAITDYCESN</sequence>
<organism evidence="7 8">
    <name type="scientific">Clostridium butyricum</name>
    <dbReference type="NCBI Taxonomy" id="1492"/>
    <lineage>
        <taxon>Bacteria</taxon>
        <taxon>Bacillati</taxon>
        <taxon>Bacillota</taxon>
        <taxon>Clostridia</taxon>
        <taxon>Eubacteriales</taxon>
        <taxon>Clostridiaceae</taxon>
        <taxon>Clostridium</taxon>
    </lineage>
</organism>
<dbReference type="InterPro" id="IPR003594">
    <property type="entry name" value="HATPase_dom"/>
</dbReference>
<keyword evidence="4 7" id="KW-0418">Kinase</keyword>
<dbReference type="InterPro" id="IPR010559">
    <property type="entry name" value="Sig_transdc_His_kin_internal"/>
</dbReference>
<comment type="subcellular location">
    <subcellularLocation>
        <location evidence="1">Membrane</location>
    </subcellularLocation>
</comment>
<protein>
    <submittedName>
        <fullName evidence="7">Histidine kinase</fullName>
    </submittedName>
</protein>
<dbReference type="InterPro" id="IPR036890">
    <property type="entry name" value="HATPase_C_sf"/>
</dbReference>
<evidence type="ECO:0000256" key="2">
    <source>
        <dbReference type="ARBA" id="ARBA00022553"/>
    </source>
</evidence>